<sequence>MILFKLFISIFLITNLVAQDQVALEEYKIELIIFKNVDINTTETFDNLLILPKENVLSFYEPELLINTTDLFPKNNDSFFTKMFKNLRPSFTKNNTDEDIKKIIPNPGYWFRKNTNLEKLKKLNSKLSSNTNYKVLNSYSWIQNIENKEISKYLFEKNSENKYGYYLKFYKSRFLHIDLKAYLGIAKPVDNKIITDSHIKSYENEILSRKTEQKTDEKPILDLNLKNEFTQVMTLPIEESYENQLYNDINIFIDEQKRVFDGEIHFFDHPYFGIVISIEKI</sequence>
<evidence type="ECO:0000313" key="2">
    <source>
        <dbReference type="Proteomes" id="UP000315782"/>
    </source>
</evidence>
<organism evidence="1 2">
    <name type="scientific">SAR86 cluster bacterium</name>
    <dbReference type="NCBI Taxonomy" id="2030880"/>
    <lineage>
        <taxon>Bacteria</taxon>
        <taxon>Pseudomonadati</taxon>
        <taxon>Pseudomonadota</taxon>
        <taxon>Gammaproteobacteria</taxon>
        <taxon>SAR86 cluster</taxon>
    </lineage>
</organism>
<evidence type="ECO:0000313" key="1">
    <source>
        <dbReference type="EMBL" id="RZO20649.1"/>
    </source>
</evidence>
<dbReference type="Pfam" id="PF10972">
    <property type="entry name" value="CsiV"/>
    <property type="match status" value="1"/>
</dbReference>
<name>A0A520MHF5_9GAMM</name>
<protein>
    <submittedName>
        <fullName evidence="1">Uncharacterized protein</fullName>
    </submittedName>
</protein>
<dbReference type="InterPro" id="IPR021241">
    <property type="entry name" value="CsiV"/>
</dbReference>
<accession>A0A520MHF5</accession>
<dbReference type="EMBL" id="SHBI01000014">
    <property type="protein sequence ID" value="RZO20649.1"/>
    <property type="molecule type" value="Genomic_DNA"/>
</dbReference>
<dbReference type="AlphaFoldDB" id="A0A520MHF5"/>
<proteinExistence type="predicted"/>
<dbReference type="Proteomes" id="UP000315782">
    <property type="component" value="Unassembled WGS sequence"/>
</dbReference>
<gene>
    <name evidence="1" type="ORF">EVA96_02585</name>
</gene>
<reference evidence="1 2" key="1">
    <citation type="submission" date="2019-02" db="EMBL/GenBank/DDBJ databases">
        <title>Prokaryotic population dynamics and viral predation in marine succession experiment using metagenomics: the confinement effect.</title>
        <authorList>
            <person name="Haro-Moreno J.M."/>
            <person name="Rodriguez-Valera F."/>
            <person name="Lopez-Perez M."/>
        </authorList>
    </citation>
    <scope>NUCLEOTIDE SEQUENCE [LARGE SCALE GENOMIC DNA]</scope>
    <source>
        <strain evidence="1">MED-G163</strain>
    </source>
</reference>
<comment type="caution">
    <text evidence="1">The sequence shown here is derived from an EMBL/GenBank/DDBJ whole genome shotgun (WGS) entry which is preliminary data.</text>
</comment>